<feature type="transmembrane region" description="Helical" evidence="8">
    <location>
        <begin position="220"/>
        <end position="239"/>
    </location>
</feature>
<keyword evidence="7 8" id="KW-0472">Membrane</keyword>
<evidence type="ECO:0000256" key="1">
    <source>
        <dbReference type="ARBA" id="ARBA00004651"/>
    </source>
</evidence>
<organism evidence="9 10">
    <name type="scientific">Methanopyrus kandleri</name>
    <dbReference type="NCBI Taxonomy" id="2320"/>
    <lineage>
        <taxon>Archaea</taxon>
        <taxon>Methanobacteriati</taxon>
        <taxon>Methanobacteriota</taxon>
        <taxon>Methanomada group</taxon>
        <taxon>Methanopyri</taxon>
        <taxon>Methanopyrales</taxon>
        <taxon>Methanopyraceae</taxon>
        <taxon>Methanopyrus</taxon>
    </lineage>
</organism>
<keyword evidence="4" id="KW-1003">Cell membrane</keyword>
<gene>
    <name evidence="9" type="ORF">HA336_07380</name>
</gene>
<dbReference type="EMBL" id="DUJS01000005">
    <property type="protein sequence ID" value="HII71033.1"/>
    <property type="molecule type" value="Genomic_DNA"/>
</dbReference>
<dbReference type="Gene3D" id="1.20.1530.20">
    <property type="match status" value="2"/>
</dbReference>
<dbReference type="GO" id="GO:0055085">
    <property type="term" value="P:transmembrane transport"/>
    <property type="evidence" value="ECO:0007669"/>
    <property type="project" value="InterPro"/>
</dbReference>
<comment type="caution">
    <text evidence="9">The sequence shown here is derived from an EMBL/GenBank/DDBJ whole genome shotgun (WGS) entry which is preliminary data.</text>
</comment>
<feature type="transmembrane region" description="Helical" evidence="8">
    <location>
        <begin position="125"/>
        <end position="144"/>
    </location>
</feature>
<keyword evidence="3" id="KW-0813">Transport</keyword>
<feature type="transmembrane region" description="Helical" evidence="8">
    <location>
        <begin position="272"/>
        <end position="292"/>
    </location>
</feature>
<keyword evidence="5 8" id="KW-0812">Transmembrane</keyword>
<feature type="transmembrane region" description="Helical" evidence="8">
    <location>
        <begin position="96"/>
        <end position="119"/>
    </location>
</feature>
<dbReference type="Proteomes" id="UP000619545">
    <property type="component" value="Unassembled WGS sequence"/>
</dbReference>
<dbReference type="PANTHER" id="PTHR36838:SF3">
    <property type="entry name" value="TRANSPORTER AUXIN EFFLUX CARRIER EC FAMILY"/>
    <property type="match status" value="1"/>
</dbReference>
<reference evidence="9" key="1">
    <citation type="journal article" date="2020" name="bioRxiv">
        <title>A rank-normalized archaeal taxonomy based on genome phylogeny resolves widespread incomplete and uneven classifications.</title>
        <authorList>
            <person name="Rinke C."/>
            <person name="Chuvochina M."/>
            <person name="Mussig A.J."/>
            <person name="Chaumeil P.-A."/>
            <person name="Waite D.W."/>
            <person name="Whitman W.B."/>
            <person name="Parks D.H."/>
            <person name="Hugenholtz P."/>
        </authorList>
    </citation>
    <scope>NUCLEOTIDE SEQUENCE</scope>
    <source>
        <strain evidence="9">UBA8853</strain>
    </source>
</reference>
<protein>
    <submittedName>
        <fullName evidence="9">AEC family transporter</fullName>
    </submittedName>
</protein>
<keyword evidence="6 8" id="KW-1133">Transmembrane helix</keyword>
<dbReference type="Pfam" id="PF03547">
    <property type="entry name" value="Mem_trans"/>
    <property type="match status" value="2"/>
</dbReference>
<feature type="transmembrane region" description="Helical" evidence="8">
    <location>
        <begin position="187"/>
        <end position="208"/>
    </location>
</feature>
<dbReference type="PANTHER" id="PTHR36838">
    <property type="entry name" value="AUXIN EFFLUX CARRIER FAMILY PROTEIN"/>
    <property type="match status" value="1"/>
</dbReference>
<dbReference type="InterPro" id="IPR038770">
    <property type="entry name" value="Na+/solute_symporter_sf"/>
</dbReference>
<dbReference type="OMA" id="VIYIAMP"/>
<evidence type="ECO:0000256" key="8">
    <source>
        <dbReference type="SAM" id="Phobius"/>
    </source>
</evidence>
<dbReference type="AlphaFoldDB" id="A0A832TDS0"/>
<evidence type="ECO:0000256" key="5">
    <source>
        <dbReference type="ARBA" id="ARBA00022692"/>
    </source>
</evidence>
<accession>A0A832TDS0</accession>
<dbReference type="InterPro" id="IPR004776">
    <property type="entry name" value="Mem_transp_PIN-like"/>
</dbReference>
<evidence type="ECO:0000256" key="6">
    <source>
        <dbReference type="ARBA" id="ARBA00022989"/>
    </source>
</evidence>
<feature type="transmembrane region" description="Helical" evidence="8">
    <location>
        <begin position="62"/>
        <end position="84"/>
    </location>
</feature>
<feature type="transmembrane region" description="Helical" evidence="8">
    <location>
        <begin position="245"/>
        <end position="265"/>
    </location>
</feature>
<evidence type="ECO:0000256" key="2">
    <source>
        <dbReference type="ARBA" id="ARBA00010145"/>
    </source>
</evidence>
<evidence type="ECO:0000256" key="4">
    <source>
        <dbReference type="ARBA" id="ARBA00022475"/>
    </source>
</evidence>
<evidence type="ECO:0000313" key="10">
    <source>
        <dbReference type="Proteomes" id="UP000619545"/>
    </source>
</evidence>
<evidence type="ECO:0000313" key="9">
    <source>
        <dbReference type="EMBL" id="HII71033.1"/>
    </source>
</evidence>
<evidence type="ECO:0000256" key="7">
    <source>
        <dbReference type="ARBA" id="ARBA00023136"/>
    </source>
</evidence>
<proteinExistence type="inferred from homology"/>
<dbReference type="GO" id="GO:0005886">
    <property type="term" value="C:plasma membrane"/>
    <property type="evidence" value="ECO:0007669"/>
    <property type="project" value="UniProtKB-SubCell"/>
</dbReference>
<evidence type="ECO:0000256" key="3">
    <source>
        <dbReference type="ARBA" id="ARBA00022448"/>
    </source>
</evidence>
<dbReference type="GeneID" id="1478155"/>
<feature type="transmembrane region" description="Helical" evidence="8">
    <location>
        <begin position="6"/>
        <end position="25"/>
    </location>
</feature>
<sequence length="298" mass="31315">MGGLEAFLEILGLVFVGYTLRKVGVFSKDTPSHLNAYVVYLAMPALVFTAMLRAPIQGLLQHLKLVVISMLLSVMCALIGFAVARKMARDRRDAMAVALASGLGNTGFLGYPVCLSTFGEPGLEAAVFYDFGTTLSVIAAYLMLSSRRENPLKMSLRFPPAHAAVAGMCWAALGLHLPDTIRSTLQLLGRSVVPVIMVSLGASLRWDLPKSVISVIPTVWVVKLCASPVVAATIAPSGLDGKVAVLEAAMPPALMNLVLAELLGLRPHVTAALVFSTTVISLATVPTVIYLVSGGGGA</sequence>
<feature type="transmembrane region" description="Helical" evidence="8">
    <location>
        <begin position="37"/>
        <end position="56"/>
    </location>
</feature>
<comment type="subcellular location">
    <subcellularLocation>
        <location evidence="1">Cell membrane</location>
        <topology evidence="1">Multi-pass membrane protein</topology>
    </subcellularLocation>
</comment>
<dbReference type="RefSeq" id="WP_011019928.1">
    <property type="nucleotide sequence ID" value="NZ_DUJS01000005.1"/>
</dbReference>
<name>A0A832TDS0_9EURY</name>
<feature type="transmembrane region" description="Helical" evidence="8">
    <location>
        <begin position="156"/>
        <end position="175"/>
    </location>
</feature>
<comment type="similarity">
    <text evidence="2">Belongs to the auxin efflux carrier (TC 2.A.69) family.</text>
</comment>